<dbReference type="Proteomes" id="UP001341135">
    <property type="component" value="Chromosome"/>
</dbReference>
<organism evidence="1 2">
    <name type="scientific">Pyrodictium abyssi</name>
    <dbReference type="NCBI Taxonomy" id="54256"/>
    <lineage>
        <taxon>Archaea</taxon>
        <taxon>Thermoproteota</taxon>
        <taxon>Thermoprotei</taxon>
        <taxon>Desulfurococcales</taxon>
        <taxon>Pyrodictiaceae</taxon>
        <taxon>Pyrodictium</taxon>
    </lineage>
</organism>
<dbReference type="GeneID" id="89288847"/>
<reference evidence="1 2" key="1">
    <citation type="submission" date="2023-09" db="EMBL/GenBank/DDBJ databases">
        <title>Pyrofollis japonicus gen. nov. sp. nov., a novel member of the family Pyrodictiaceae isolated from the Iheya North hydrothermal field.</title>
        <authorList>
            <person name="Miyazaki U."/>
            <person name="Sanari M."/>
            <person name="Tame A."/>
            <person name="Kitajima M."/>
            <person name="Okamoto A."/>
            <person name="Sawayama S."/>
            <person name="Miyazaki J."/>
            <person name="Takai K."/>
            <person name="Nakagawa S."/>
        </authorList>
    </citation>
    <scope>NUCLEOTIDE SEQUENCE [LARGE SCALE GENOMIC DNA]</scope>
    <source>
        <strain evidence="1 2">AV2</strain>
    </source>
</reference>
<name>A0ABM8IUN3_9CREN</name>
<dbReference type="RefSeq" id="WP_338252200.1">
    <property type="nucleotide sequence ID" value="NZ_AP028907.1"/>
</dbReference>
<proteinExistence type="predicted"/>
<protein>
    <submittedName>
        <fullName evidence="1">Uncharacterized protein</fullName>
    </submittedName>
</protein>
<keyword evidence="2" id="KW-1185">Reference proteome</keyword>
<gene>
    <name evidence="1" type="ORF">PABY_08260</name>
</gene>
<accession>A0ABM8IUN3</accession>
<evidence type="ECO:0000313" key="1">
    <source>
        <dbReference type="EMBL" id="BES81259.1"/>
    </source>
</evidence>
<evidence type="ECO:0000313" key="2">
    <source>
        <dbReference type="Proteomes" id="UP001341135"/>
    </source>
</evidence>
<dbReference type="EMBL" id="AP028907">
    <property type="protein sequence ID" value="BES81259.1"/>
    <property type="molecule type" value="Genomic_DNA"/>
</dbReference>
<sequence length="102" mass="11305">MARVRAVIEVSLSLHGIGVDELEALGYTRTRLRLSNGGEYDGIVIEDGVKMVAYWGGREVHMRILRATIDDAEALHGVLAAIAKTVERICRVHECMEDERNG</sequence>